<evidence type="ECO:0008006" key="4">
    <source>
        <dbReference type="Google" id="ProtNLM"/>
    </source>
</evidence>
<keyword evidence="3" id="KW-1185">Reference proteome</keyword>
<sequence>MNLKLIAVSLSTTTVVLAGLALLLPNALWLRHSTLRVTNVGQTPVQATEVQVGSKTLKIQAVQPDRFKFEMLPTEAQGSMLVTVTPRSGLHSFCHTYLEPKMYHVEIQIQDGQVVNCQTSLPLLSKLWVVEAFL</sequence>
<dbReference type="RefSeq" id="WP_166277878.1">
    <property type="nucleotide sequence ID" value="NZ_JTHE03000116.1"/>
</dbReference>
<keyword evidence="1" id="KW-1133">Transmembrane helix</keyword>
<evidence type="ECO:0000313" key="3">
    <source>
        <dbReference type="Proteomes" id="UP000031561"/>
    </source>
</evidence>
<comment type="caution">
    <text evidence="2">The sequence shown here is derived from an EMBL/GenBank/DDBJ whole genome shotgun (WGS) entry which is preliminary data.</text>
</comment>
<dbReference type="AlphaFoldDB" id="A0ABD4T976"/>
<protein>
    <recommendedName>
        <fullName evidence="4">EfeO-type cupredoxin-like domain-containing protein</fullName>
    </recommendedName>
</protein>
<name>A0ABD4T976_9CYAN</name>
<evidence type="ECO:0000256" key="1">
    <source>
        <dbReference type="SAM" id="Phobius"/>
    </source>
</evidence>
<dbReference type="EMBL" id="JTHE03000116">
    <property type="protein sequence ID" value="MCM1985166.1"/>
    <property type="molecule type" value="Genomic_DNA"/>
</dbReference>
<gene>
    <name evidence="2" type="ORF">QQ91_0020320</name>
</gene>
<evidence type="ECO:0000313" key="2">
    <source>
        <dbReference type="EMBL" id="MCM1985166.1"/>
    </source>
</evidence>
<accession>A0ABD4T976</accession>
<dbReference type="Proteomes" id="UP000031561">
    <property type="component" value="Unassembled WGS sequence"/>
</dbReference>
<proteinExistence type="predicted"/>
<organism evidence="2 3">
    <name type="scientific">Lyngbya confervoides BDU141951</name>
    <dbReference type="NCBI Taxonomy" id="1574623"/>
    <lineage>
        <taxon>Bacteria</taxon>
        <taxon>Bacillati</taxon>
        <taxon>Cyanobacteriota</taxon>
        <taxon>Cyanophyceae</taxon>
        <taxon>Oscillatoriophycideae</taxon>
        <taxon>Oscillatoriales</taxon>
        <taxon>Microcoleaceae</taxon>
        <taxon>Lyngbya</taxon>
    </lineage>
</organism>
<feature type="transmembrane region" description="Helical" evidence="1">
    <location>
        <begin position="6"/>
        <end position="29"/>
    </location>
</feature>
<keyword evidence="1" id="KW-0812">Transmembrane</keyword>
<keyword evidence="1" id="KW-0472">Membrane</keyword>
<reference evidence="2 3" key="1">
    <citation type="journal article" date="2015" name="Genome Announc.">
        <title>Draft Genome Sequence of Filamentous Marine Cyanobacterium Lyngbya confervoides Strain BDU141951.</title>
        <authorList>
            <person name="Chandrababunaidu M.M."/>
            <person name="Sen D."/>
            <person name="Tripathy S."/>
        </authorList>
    </citation>
    <scope>NUCLEOTIDE SEQUENCE [LARGE SCALE GENOMIC DNA]</scope>
    <source>
        <strain evidence="2 3">BDU141951</strain>
    </source>
</reference>